<organism evidence="1 2">
    <name type="scientific">Candidatus Sungbacteria bacterium RIFCSPLOWO2_01_FULL_59_16</name>
    <dbReference type="NCBI Taxonomy" id="1802280"/>
    <lineage>
        <taxon>Bacteria</taxon>
        <taxon>Candidatus Sungiibacteriota</taxon>
    </lineage>
</organism>
<evidence type="ECO:0000313" key="2">
    <source>
        <dbReference type="Proteomes" id="UP000176705"/>
    </source>
</evidence>
<comment type="caution">
    <text evidence="1">The sequence shown here is derived from an EMBL/GenBank/DDBJ whole genome shotgun (WGS) entry which is preliminary data.</text>
</comment>
<dbReference type="Proteomes" id="UP000176705">
    <property type="component" value="Unassembled WGS sequence"/>
</dbReference>
<protein>
    <submittedName>
        <fullName evidence="1">Uncharacterized protein</fullName>
    </submittedName>
</protein>
<reference evidence="1 2" key="1">
    <citation type="journal article" date="2016" name="Nat. Commun.">
        <title>Thousands of microbial genomes shed light on interconnected biogeochemical processes in an aquifer system.</title>
        <authorList>
            <person name="Anantharaman K."/>
            <person name="Brown C.T."/>
            <person name="Hug L.A."/>
            <person name="Sharon I."/>
            <person name="Castelle C.J."/>
            <person name="Probst A.J."/>
            <person name="Thomas B.C."/>
            <person name="Singh A."/>
            <person name="Wilkins M.J."/>
            <person name="Karaoz U."/>
            <person name="Brodie E.L."/>
            <person name="Williams K.H."/>
            <person name="Hubbard S.S."/>
            <person name="Banfield J.F."/>
        </authorList>
    </citation>
    <scope>NUCLEOTIDE SEQUENCE [LARGE SCALE GENOMIC DNA]</scope>
</reference>
<proteinExistence type="predicted"/>
<gene>
    <name evidence="1" type="ORF">A3B37_03320</name>
</gene>
<accession>A0A1G2L9B3</accession>
<dbReference type="AlphaFoldDB" id="A0A1G2L9B3"/>
<dbReference type="EMBL" id="MHQS01000021">
    <property type="protein sequence ID" value="OHA08236.1"/>
    <property type="molecule type" value="Genomic_DNA"/>
</dbReference>
<name>A0A1G2L9B3_9BACT</name>
<evidence type="ECO:0000313" key="1">
    <source>
        <dbReference type="EMBL" id="OHA08236.1"/>
    </source>
</evidence>
<sequence length="76" mass="8288">MEARRGNISGTPLADAIGALLDLPKSIHCVRQPFQASIAELNIHLPRIVDVNYVRLICRGYALVPDSFPCCAEPSL</sequence>